<evidence type="ECO:0000313" key="2">
    <source>
        <dbReference type="Proteomes" id="UP000824014"/>
    </source>
</evidence>
<evidence type="ECO:0000313" key="1">
    <source>
        <dbReference type="EMBL" id="HIZ15116.1"/>
    </source>
</evidence>
<dbReference type="Proteomes" id="UP000824014">
    <property type="component" value="Unassembled WGS sequence"/>
</dbReference>
<dbReference type="EMBL" id="DXCC01000014">
    <property type="protein sequence ID" value="HIZ15116.1"/>
    <property type="molecule type" value="Genomic_DNA"/>
</dbReference>
<protein>
    <submittedName>
        <fullName evidence="1">Membrane-binding protein</fullName>
    </submittedName>
</protein>
<proteinExistence type="predicted"/>
<name>A0A9D2DDP9_9BACT</name>
<sequence length="283" mass="31701">MRIESFYLGGRLTGLQHTYDGQGNCRTVEYDAGRPVHDYYLLSDSTGRTLKLHLTDNSPVWDSPTPAARLVDYRDGVPWEVYYANGLTVAASHSVVRAYGKWHRIDLLIANESTVPITCTPETDLTVRSTAPDGQIDILTVWPAEAYLRKINRAQIWAAVAIGIGEALPSIGADYTVSSTTHTDIFGHQTTHTTTSCGSTVYYDFDPSSLYRIAAFGQLMQDEQQVVRMGYLKKNTIYPGEAISGFVLIKWQRGNHLDVTLRIEGADYSYAWLFDRRSSYLPE</sequence>
<reference evidence="1" key="1">
    <citation type="journal article" date="2021" name="PeerJ">
        <title>Extensive microbial diversity within the chicken gut microbiome revealed by metagenomics and culture.</title>
        <authorList>
            <person name="Gilroy R."/>
            <person name="Ravi A."/>
            <person name="Getino M."/>
            <person name="Pursley I."/>
            <person name="Horton D.L."/>
            <person name="Alikhan N.F."/>
            <person name="Baker D."/>
            <person name="Gharbi K."/>
            <person name="Hall N."/>
            <person name="Watson M."/>
            <person name="Adriaenssens E.M."/>
            <person name="Foster-Nyarko E."/>
            <person name="Jarju S."/>
            <person name="Secka A."/>
            <person name="Antonio M."/>
            <person name="Oren A."/>
            <person name="Chaudhuri R.R."/>
            <person name="La Ragione R."/>
            <person name="Hildebrand F."/>
            <person name="Pallen M.J."/>
        </authorList>
    </citation>
    <scope>NUCLEOTIDE SEQUENCE</scope>
    <source>
        <strain evidence="1">ChiHjej11B10-19426</strain>
    </source>
</reference>
<accession>A0A9D2DDP9</accession>
<reference evidence="1" key="2">
    <citation type="submission" date="2021-04" db="EMBL/GenBank/DDBJ databases">
        <authorList>
            <person name="Gilroy R."/>
        </authorList>
    </citation>
    <scope>NUCLEOTIDE SEQUENCE</scope>
    <source>
        <strain evidence="1">ChiHjej11B10-19426</strain>
    </source>
</reference>
<gene>
    <name evidence="1" type="ORF">H9816_04330</name>
</gene>
<comment type="caution">
    <text evidence="1">The sequence shown here is derived from an EMBL/GenBank/DDBJ whole genome shotgun (WGS) entry which is preliminary data.</text>
</comment>
<organism evidence="1 2">
    <name type="scientific">Candidatus Tidjanibacter faecipullorum</name>
    <dbReference type="NCBI Taxonomy" id="2838766"/>
    <lineage>
        <taxon>Bacteria</taxon>
        <taxon>Pseudomonadati</taxon>
        <taxon>Bacteroidota</taxon>
        <taxon>Bacteroidia</taxon>
        <taxon>Bacteroidales</taxon>
        <taxon>Rikenellaceae</taxon>
        <taxon>Tidjanibacter</taxon>
    </lineage>
</organism>
<dbReference type="AlphaFoldDB" id="A0A9D2DDP9"/>